<dbReference type="AlphaFoldDB" id="A0A1H7JMF1"/>
<dbReference type="OrthoDB" id="275473at2"/>
<sequence>MIIQSPDPLLTGTYSVFLAGSIEMGSAVHWQQQICNAFRDDENIILYNPRRDDWDSSWKQEITNPAFNEQVTWELNALDAADLIVMYLAPGTQSPITLLELGLHAHSKKLIVCCPEGFWRKGNVDIVCERFGIPQVTTIEGIISVITAKYYEHTQSHLPGKI</sequence>
<dbReference type="GO" id="GO:0016740">
    <property type="term" value="F:transferase activity"/>
    <property type="evidence" value="ECO:0007669"/>
    <property type="project" value="UniProtKB-KW"/>
</dbReference>
<organism evidence="1 2">
    <name type="scientific">Chitinophaga rupis</name>
    <dbReference type="NCBI Taxonomy" id="573321"/>
    <lineage>
        <taxon>Bacteria</taxon>
        <taxon>Pseudomonadati</taxon>
        <taxon>Bacteroidota</taxon>
        <taxon>Chitinophagia</taxon>
        <taxon>Chitinophagales</taxon>
        <taxon>Chitinophagaceae</taxon>
        <taxon>Chitinophaga</taxon>
    </lineage>
</organism>
<dbReference type="RefSeq" id="WP_089906858.1">
    <property type="nucleotide sequence ID" value="NZ_FOBB01000001.1"/>
</dbReference>
<dbReference type="InterPro" id="IPR039470">
    <property type="entry name" value="Nuc_deoxyri_tr2"/>
</dbReference>
<dbReference type="Pfam" id="PF15891">
    <property type="entry name" value="Nuc_deoxyri_tr2"/>
    <property type="match status" value="1"/>
</dbReference>
<keyword evidence="1" id="KW-0808">Transferase</keyword>
<dbReference type="Proteomes" id="UP000198984">
    <property type="component" value="Unassembled WGS sequence"/>
</dbReference>
<evidence type="ECO:0000313" key="2">
    <source>
        <dbReference type="Proteomes" id="UP000198984"/>
    </source>
</evidence>
<proteinExistence type="predicted"/>
<keyword evidence="2" id="KW-1185">Reference proteome</keyword>
<dbReference type="EMBL" id="FOBB01000001">
    <property type="protein sequence ID" value="SEK75823.1"/>
    <property type="molecule type" value="Genomic_DNA"/>
</dbReference>
<evidence type="ECO:0000313" key="1">
    <source>
        <dbReference type="EMBL" id="SEK75823.1"/>
    </source>
</evidence>
<reference evidence="1 2" key="1">
    <citation type="submission" date="2016-10" db="EMBL/GenBank/DDBJ databases">
        <authorList>
            <person name="de Groot N.N."/>
        </authorList>
    </citation>
    <scope>NUCLEOTIDE SEQUENCE [LARGE SCALE GENOMIC DNA]</scope>
    <source>
        <strain evidence="1 2">DSM 21039</strain>
    </source>
</reference>
<gene>
    <name evidence="1" type="ORF">SAMN04488505_101834</name>
</gene>
<protein>
    <submittedName>
        <fullName evidence="1">Nucleoside 2-deoxyribosyltransferase like</fullName>
    </submittedName>
</protein>
<accession>A0A1H7JMF1</accession>
<dbReference type="Gene3D" id="3.40.50.450">
    <property type="match status" value="1"/>
</dbReference>
<dbReference type="STRING" id="573321.SAMN04488505_101834"/>
<name>A0A1H7JMF1_9BACT</name>